<dbReference type="AlphaFoldDB" id="A0AAV9RXU8"/>
<protein>
    <submittedName>
        <fullName evidence="1">Uncharacterized protein</fullName>
    </submittedName>
</protein>
<gene>
    <name evidence="1" type="ORF">CRENBAI_018273</name>
</gene>
<sequence>MIFVRNQVISRGILKFFHSTEHFINQAIHQGEHPQMNTSEPPDGEQAEAAALTVCGFLGLPINMLAVVLWTEVLTVVLLSRHYGSAGHQDEKWSQTENSPCV</sequence>
<comment type="caution">
    <text evidence="1">The sequence shown here is derived from an EMBL/GenBank/DDBJ whole genome shotgun (WGS) entry which is preliminary data.</text>
</comment>
<dbReference type="EMBL" id="JAHHUM010001197">
    <property type="protein sequence ID" value="KAK5613644.1"/>
    <property type="molecule type" value="Genomic_DNA"/>
</dbReference>
<accession>A0AAV9RXU8</accession>
<reference evidence="1 2" key="1">
    <citation type="submission" date="2021-06" db="EMBL/GenBank/DDBJ databases">
        <authorList>
            <person name="Palmer J.M."/>
        </authorList>
    </citation>
    <scope>NUCLEOTIDE SEQUENCE [LARGE SCALE GENOMIC DNA]</scope>
    <source>
        <strain evidence="1 2">MEX-2019</strain>
        <tissue evidence="1">Muscle</tissue>
    </source>
</reference>
<evidence type="ECO:0000313" key="2">
    <source>
        <dbReference type="Proteomes" id="UP001311232"/>
    </source>
</evidence>
<proteinExistence type="predicted"/>
<evidence type="ECO:0000313" key="1">
    <source>
        <dbReference type="EMBL" id="KAK5613644.1"/>
    </source>
</evidence>
<dbReference type="Proteomes" id="UP001311232">
    <property type="component" value="Unassembled WGS sequence"/>
</dbReference>
<organism evidence="1 2">
    <name type="scientific">Crenichthys baileyi</name>
    <name type="common">White River springfish</name>
    <dbReference type="NCBI Taxonomy" id="28760"/>
    <lineage>
        <taxon>Eukaryota</taxon>
        <taxon>Metazoa</taxon>
        <taxon>Chordata</taxon>
        <taxon>Craniata</taxon>
        <taxon>Vertebrata</taxon>
        <taxon>Euteleostomi</taxon>
        <taxon>Actinopterygii</taxon>
        <taxon>Neopterygii</taxon>
        <taxon>Teleostei</taxon>
        <taxon>Neoteleostei</taxon>
        <taxon>Acanthomorphata</taxon>
        <taxon>Ovalentaria</taxon>
        <taxon>Atherinomorphae</taxon>
        <taxon>Cyprinodontiformes</taxon>
        <taxon>Goodeidae</taxon>
        <taxon>Crenichthys</taxon>
    </lineage>
</organism>
<name>A0AAV9RXU8_9TELE</name>
<keyword evidence="2" id="KW-1185">Reference proteome</keyword>